<dbReference type="AlphaFoldDB" id="A0A3L8PVS9"/>
<comment type="caution">
    <text evidence="2">The sequence shown here is derived from an EMBL/GenBank/DDBJ whole genome shotgun (WGS) entry which is preliminary data.</text>
</comment>
<dbReference type="Proteomes" id="UP000281474">
    <property type="component" value="Unassembled WGS sequence"/>
</dbReference>
<accession>A0A3L8PVS9</accession>
<sequence>MASPTVDTQSPFALEETTKSQEIDSHNSKTTSNSDLVFEYLRPLLDELGRSRYELTSKKAEFERLVKEYKCEPLLHKFSHCLFSVEQGEAVFTKKQQQRLLVQLIILTSKASNEQELKRAIHQVNENALLWRSPFSASMQQLRLDILPQWAIFYLRQNPKNLPTPGNIKILVRASYDILGLPSKNEQSQRTDDDEVMPKATFSLLRQNHDSFVTAEQIDEFCTLTKLALNNKATLYQIKQQSRQFIENIFSESRAPKMTGVAIKEQLYCNDTITIQWVNHIDFESLLSDNALYTCEDLQSLLFQYVTTLAQNVSVVQQVFFPESHQISSQYKESLTEQLLTEIDESTTVEQLESITESFSHSLKSLRNKSQLLMLIEQKKVEITNTREDAPPLLIPQLLVPNKCTLLSQAQLLQLRKVLQECRDIGVLATYINKLLTSHKVNTDDELYRLIEIAIFQLQVLTFEKAENDTLSVEDIPVLNLDLEVSNTLFLLFEAVYRKAIDQCDSFSELSISHHCHQLAASDKSAPNFWSQKIICLINERLISPKAMSILPILHAQSRQWFIETTVPELELLTKFNDKTLKTYLKEFLSSGVHHKASKVSLDEDYEIVGNDIENEDVSQNKFFY</sequence>
<organism evidence="2 3">
    <name type="scientific">Parashewanella curva</name>
    <dbReference type="NCBI Taxonomy" id="2338552"/>
    <lineage>
        <taxon>Bacteria</taxon>
        <taxon>Pseudomonadati</taxon>
        <taxon>Pseudomonadota</taxon>
        <taxon>Gammaproteobacteria</taxon>
        <taxon>Alteromonadales</taxon>
        <taxon>Shewanellaceae</taxon>
        <taxon>Parashewanella</taxon>
    </lineage>
</organism>
<feature type="compositionally biased region" description="Basic and acidic residues" evidence="1">
    <location>
        <begin position="16"/>
        <end position="27"/>
    </location>
</feature>
<reference evidence="2 3" key="1">
    <citation type="submission" date="2018-09" db="EMBL/GenBank/DDBJ databases">
        <title>Phylogeny of the Shewanellaceae, and recommendation for two new genera, Pseudoshewanella and Parashewanella.</title>
        <authorList>
            <person name="Wang G."/>
        </authorList>
    </citation>
    <scope>NUCLEOTIDE SEQUENCE [LARGE SCALE GENOMIC DNA]</scope>
    <source>
        <strain evidence="2 3">C51</strain>
    </source>
</reference>
<feature type="region of interest" description="Disordered" evidence="1">
    <location>
        <begin position="1"/>
        <end position="31"/>
    </location>
</feature>
<evidence type="ECO:0000313" key="2">
    <source>
        <dbReference type="EMBL" id="RLV58528.1"/>
    </source>
</evidence>
<gene>
    <name evidence="2" type="ORF">D5018_16885</name>
</gene>
<dbReference type="RefSeq" id="WP_121840165.1">
    <property type="nucleotide sequence ID" value="NZ_ML014816.1"/>
</dbReference>
<name>A0A3L8PVS9_9GAMM</name>
<proteinExistence type="predicted"/>
<protein>
    <submittedName>
        <fullName evidence="2">Uncharacterized protein</fullName>
    </submittedName>
</protein>
<feature type="compositionally biased region" description="Polar residues" evidence="1">
    <location>
        <begin position="1"/>
        <end position="11"/>
    </location>
</feature>
<evidence type="ECO:0000256" key="1">
    <source>
        <dbReference type="SAM" id="MobiDB-lite"/>
    </source>
</evidence>
<evidence type="ECO:0000313" key="3">
    <source>
        <dbReference type="Proteomes" id="UP000281474"/>
    </source>
</evidence>
<keyword evidence="3" id="KW-1185">Reference proteome</keyword>
<dbReference type="EMBL" id="QZEI01000067">
    <property type="protein sequence ID" value="RLV58528.1"/>
    <property type="molecule type" value="Genomic_DNA"/>
</dbReference>